<proteinExistence type="predicted"/>
<organism evidence="2 3">
    <name type="scientific">Candidatus Nitrosotalea okcheonensis</name>
    <dbReference type="NCBI Taxonomy" id="1903276"/>
    <lineage>
        <taxon>Archaea</taxon>
        <taxon>Nitrososphaerota</taxon>
        <taxon>Nitrososphaeria</taxon>
        <taxon>Nitrosotaleales</taxon>
        <taxon>Nitrosotaleaceae</taxon>
        <taxon>Nitrosotalea</taxon>
    </lineage>
</organism>
<dbReference type="InterPro" id="IPR023214">
    <property type="entry name" value="HAD_sf"/>
</dbReference>
<dbReference type="InterPro" id="IPR036412">
    <property type="entry name" value="HAD-like_sf"/>
</dbReference>
<reference evidence="3" key="1">
    <citation type="submission" date="2017-03" db="EMBL/GenBank/DDBJ databases">
        <authorList>
            <person name="Herbold C."/>
        </authorList>
    </citation>
    <scope>NUCLEOTIDE SEQUENCE [LARGE SCALE GENOMIC DNA]</scope>
</reference>
<dbReference type="EC" id="3.1.3.18" evidence="1"/>
<dbReference type="AlphaFoldDB" id="A0A2H1FE66"/>
<dbReference type="Gene3D" id="3.90.1070.10">
    <property type="match status" value="1"/>
</dbReference>
<keyword evidence="2" id="KW-0378">Hydrolase</keyword>
<dbReference type="NCBIfam" id="TIGR01487">
    <property type="entry name" value="Pglycolate_arch"/>
    <property type="match status" value="1"/>
</dbReference>
<dbReference type="GO" id="GO:0005829">
    <property type="term" value="C:cytosol"/>
    <property type="evidence" value="ECO:0007669"/>
    <property type="project" value="TreeGrafter"/>
</dbReference>
<protein>
    <recommendedName>
        <fullName evidence="1">Phosphoglycolate phosphatase</fullName>
        <ecNumber evidence="1">3.1.3.18</ecNumber>
    </recommendedName>
</protein>
<dbReference type="OrthoDB" id="120822at2157"/>
<evidence type="ECO:0000256" key="1">
    <source>
        <dbReference type="NCBIfam" id="TIGR01487"/>
    </source>
</evidence>
<gene>
    <name evidence="2" type="ORF">NCS_10861</name>
</gene>
<dbReference type="Proteomes" id="UP000230607">
    <property type="component" value="Chromosome 1"/>
</dbReference>
<dbReference type="Pfam" id="PF08282">
    <property type="entry name" value="Hydrolase_3"/>
    <property type="match status" value="2"/>
</dbReference>
<dbReference type="GO" id="GO:0008967">
    <property type="term" value="F:phosphoglycolate phosphatase activity"/>
    <property type="evidence" value="ECO:0007669"/>
    <property type="project" value="UniProtKB-UniRule"/>
</dbReference>
<accession>A0A2H1FE66</accession>
<dbReference type="EMBL" id="LT841358">
    <property type="protein sequence ID" value="SMH71054.1"/>
    <property type="molecule type" value="Genomic_DNA"/>
</dbReference>
<dbReference type="SUPFAM" id="SSF56784">
    <property type="entry name" value="HAD-like"/>
    <property type="match status" value="1"/>
</dbReference>
<keyword evidence="3" id="KW-1185">Reference proteome</keyword>
<name>A0A2H1FE66_9ARCH</name>
<dbReference type="GO" id="GO:0000287">
    <property type="term" value="F:magnesium ion binding"/>
    <property type="evidence" value="ECO:0007669"/>
    <property type="project" value="TreeGrafter"/>
</dbReference>
<dbReference type="PANTHER" id="PTHR10000:SF8">
    <property type="entry name" value="HAD SUPERFAMILY HYDROLASE-LIKE, TYPE 3"/>
    <property type="match status" value="1"/>
</dbReference>
<dbReference type="PANTHER" id="PTHR10000">
    <property type="entry name" value="PHOSPHOSERINE PHOSPHATASE"/>
    <property type="match status" value="1"/>
</dbReference>
<sequence>MKPKIFAIDIDGTITDNKGGRVDLDALGALRYLVKLGHKVIYVTGRSSIEAYVLSIFGGTTRIAVGENGGIITSGPNEHKLIGNKQKCLDAFEFLKTKIPEAIEKPVFPRMTEVVLERNFDVNIGKKLFADNDLGVTLTDSQYAYHINSKGVDKANGFVEVMNMFSARKEDVIAIGDSETDVPLFKLAGTSVALGNAPKNVQSQATLSVLGHQGDGMIEALEAVQLQLLVE</sequence>
<evidence type="ECO:0000313" key="2">
    <source>
        <dbReference type="EMBL" id="SMH71054.1"/>
    </source>
</evidence>
<evidence type="ECO:0000313" key="3">
    <source>
        <dbReference type="Proteomes" id="UP000230607"/>
    </source>
</evidence>
<dbReference type="Gene3D" id="3.40.50.1000">
    <property type="entry name" value="HAD superfamily/HAD-like"/>
    <property type="match status" value="1"/>
</dbReference>
<dbReference type="RefSeq" id="WP_157927090.1">
    <property type="nucleotide sequence ID" value="NZ_LT841358.1"/>
</dbReference>